<protein>
    <submittedName>
        <fullName evidence="2">Septum formation initiator family protein</fullName>
    </submittedName>
</protein>
<feature type="coiled-coil region" evidence="1">
    <location>
        <begin position="3"/>
        <end position="37"/>
    </location>
</feature>
<evidence type="ECO:0000313" key="2">
    <source>
        <dbReference type="EMBL" id="MBM6852413.1"/>
    </source>
</evidence>
<gene>
    <name evidence="2" type="ORF">H9X91_13295</name>
</gene>
<dbReference type="InterPro" id="IPR007060">
    <property type="entry name" value="FtsL/DivIC"/>
</dbReference>
<comment type="caution">
    <text evidence="2">The sequence shown here is derived from an EMBL/GenBank/DDBJ whole genome shotgun (WGS) entry which is preliminary data.</text>
</comment>
<evidence type="ECO:0000256" key="1">
    <source>
        <dbReference type="SAM" id="Coils"/>
    </source>
</evidence>
<sequence>MQLRSLHVQVQDAEAERDALAAQVETQRQENDALAADIAEGATDEKMKEIAQEELGLISPNQRVFSITN</sequence>
<reference evidence="2 3" key="1">
    <citation type="journal article" date="2021" name="Sci. Rep.">
        <title>The distribution of antibiotic resistance genes in chicken gut microbiota commensals.</title>
        <authorList>
            <person name="Juricova H."/>
            <person name="Matiasovicova J."/>
            <person name="Kubasova T."/>
            <person name="Cejkova D."/>
            <person name="Rychlik I."/>
        </authorList>
    </citation>
    <scope>NUCLEOTIDE SEQUENCE [LARGE SCALE GENOMIC DNA]</scope>
    <source>
        <strain evidence="2 3">An411</strain>
    </source>
</reference>
<keyword evidence="3" id="KW-1185">Reference proteome</keyword>
<evidence type="ECO:0000313" key="3">
    <source>
        <dbReference type="Proteomes" id="UP000719500"/>
    </source>
</evidence>
<accession>A0ABS2FYL9</accession>
<dbReference type="Proteomes" id="UP000719500">
    <property type="component" value="Unassembled WGS sequence"/>
</dbReference>
<keyword evidence="1" id="KW-0175">Coiled coil</keyword>
<organism evidence="2 3">
    <name type="scientific">Oscillibacter valericigenes</name>
    <dbReference type="NCBI Taxonomy" id="351091"/>
    <lineage>
        <taxon>Bacteria</taxon>
        <taxon>Bacillati</taxon>
        <taxon>Bacillota</taxon>
        <taxon>Clostridia</taxon>
        <taxon>Eubacteriales</taxon>
        <taxon>Oscillospiraceae</taxon>
        <taxon>Oscillibacter</taxon>
    </lineage>
</organism>
<name>A0ABS2FYL9_9FIRM</name>
<dbReference type="RefSeq" id="WP_204805709.1">
    <property type="nucleotide sequence ID" value="NZ_JACSNX010000033.1"/>
</dbReference>
<dbReference type="EMBL" id="JACSNX010000033">
    <property type="protein sequence ID" value="MBM6852413.1"/>
    <property type="molecule type" value="Genomic_DNA"/>
</dbReference>
<proteinExistence type="predicted"/>
<dbReference type="Pfam" id="PF04977">
    <property type="entry name" value="DivIC"/>
    <property type="match status" value="1"/>
</dbReference>